<gene>
    <name evidence="1" type="ORF">GCM10023188_44050</name>
</gene>
<name>A0ABP8M3A4_9BACT</name>
<sequence>MLGMPNIQTMKATFQTREGQLICKASSLDYTTRQRAVKVAISKGARTLQSTDERGRVQDLTHLLQGRAFPVRHIA</sequence>
<reference evidence="2" key="1">
    <citation type="journal article" date="2019" name="Int. J. Syst. Evol. Microbiol.">
        <title>The Global Catalogue of Microorganisms (GCM) 10K type strain sequencing project: providing services to taxonomists for standard genome sequencing and annotation.</title>
        <authorList>
            <consortium name="The Broad Institute Genomics Platform"/>
            <consortium name="The Broad Institute Genome Sequencing Center for Infectious Disease"/>
            <person name="Wu L."/>
            <person name="Ma J."/>
        </authorList>
    </citation>
    <scope>NUCLEOTIDE SEQUENCE [LARGE SCALE GENOMIC DNA]</scope>
    <source>
        <strain evidence="2">JCM 17926</strain>
    </source>
</reference>
<proteinExistence type="predicted"/>
<dbReference type="Proteomes" id="UP001500552">
    <property type="component" value="Unassembled WGS sequence"/>
</dbReference>
<dbReference type="EMBL" id="BAABHC010000035">
    <property type="protein sequence ID" value="GAA4443380.1"/>
    <property type="molecule type" value="Genomic_DNA"/>
</dbReference>
<evidence type="ECO:0000313" key="1">
    <source>
        <dbReference type="EMBL" id="GAA4443380.1"/>
    </source>
</evidence>
<protein>
    <recommendedName>
        <fullName evidence="3">DUF1508 domain-containing protein</fullName>
    </recommendedName>
</protein>
<keyword evidence="2" id="KW-1185">Reference proteome</keyword>
<accession>A0ABP8M3A4</accession>
<evidence type="ECO:0008006" key="3">
    <source>
        <dbReference type="Google" id="ProtNLM"/>
    </source>
</evidence>
<evidence type="ECO:0000313" key="2">
    <source>
        <dbReference type="Proteomes" id="UP001500552"/>
    </source>
</evidence>
<comment type="caution">
    <text evidence="1">The sequence shown here is derived from an EMBL/GenBank/DDBJ whole genome shotgun (WGS) entry which is preliminary data.</text>
</comment>
<organism evidence="1 2">
    <name type="scientific">Pontibacter saemangeumensis</name>
    <dbReference type="NCBI Taxonomy" id="1084525"/>
    <lineage>
        <taxon>Bacteria</taxon>
        <taxon>Pseudomonadati</taxon>
        <taxon>Bacteroidota</taxon>
        <taxon>Cytophagia</taxon>
        <taxon>Cytophagales</taxon>
        <taxon>Hymenobacteraceae</taxon>
        <taxon>Pontibacter</taxon>
    </lineage>
</organism>